<feature type="compositionally biased region" description="Polar residues" evidence="1">
    <location>
        <begin position="41"/>
        <end position="52"/>
    </location>
</feature>
<reference evidence="2" key="2">
    <citation type="submission" date="2015-03" db="UniProtKB">
        <authorList>
            <consortium name="EnsemblPlants"/>
        </authorList>
    </citation>
    <scope>IDENTIFICATION</scope>
</reference>
<dbReference type="Proteomes" id="UP000032141">
    <property type="component" value="Chromosome C3"/>
</dbReference>
<name>A0A0D3BG18_BRAOL</name>
<proteinExistence type="predicted"/>
<dbReference type="Gramene" id="Bo3g109530.1">
    <property type="protein sequence ID" value="Bo3g109530.1"/>
    <property type="gene ID" value="Bo3g109530"/>
</dbReference>
<organism evidence="2 3">
    <name type="scientific">Brassica oleracea var. oleracea</name>
    <dbReference type="NCBI Taxonomy" id="109376"/>
    <lineage>
        <taxon>Eukaryota</taxon>
        <taxon>Viridiplantae</taxon>
        <taxon>Streptophyta</taxon>
        <taxon>Embryophyta</taxon>
        <taxon>Tracheophyta</taxon>
        <taxon>Spermatophyta</taxon>
        <taxon>Magnoliopsida</taxon>
        <taxon>eudicotyledons</taxon>
        <taxon>Gunneridae</taxon>
        <taxon>Pentapetalae</taxon>
        <taxon>rosids</taxon>
        <taxon>malvids</taxon>
        <taxon>Brassicales</taxon>
        <taxon>Brassicaceae</taxon>
        <taxon>Brassiceae</taxon>
        <taxon>Brassica</taxon>
    </lineage>
</organism>
<dbReference type="RefSeq" id="XP_013627593.1">
    <property type="nucleotide sequence ID" value="XM_013772139.1"/>
</dbReference>
<feature type="compositionally biased region" description="Basic and acidic residues" evidence="1">
    <location>
        <begin position="53"/>
        <end position="64"/>
    </location>
</feature>
<dbReference type="AlphaFoldDB" id="A0A0D3BG18"/>
<reference evidence="2 3" key="1">
    <citation type="journal article" date="2014" name="Genome Biol.">
        <title>Transcriptome and methylome profiling reveals relics of genome dominance in the mesopolyploid Brassica oleracea.</title>
        <authorList>
            <person name="Parkin I.A."/>
            <person name="Koh C."/>
            <person name="Tang H."/>
            <person name="Robinson S.J."/>
            <person name="Kagale S."/>
            <person name="Clarke W.E."/>
            <person name="Town C.D."/>
            <person name="Nixon J."/>
            <person name="Krishnakumar V."/>
            <person name="Bidwell S.L."/>
            <person name="Denoeud F."/>
            <person name="Belcram H."/>
            <person name="Links M.G."/>
            <person name="Just J."/>
            <person name="Clarke C."/>
            <person name="Bender T."/>
            <person name="Huebert T."/>
            <person name="Mason A.S."/>
            <person name="Pires J.C."/>
            <person name="Barker G."/>
            <person name="Moore J."/>
            <person name="Walley P.G."/>
            <person name="Manoli S."/>
            <person name="Batley J."/>
            <person name="Edwards D."/>
            <person name="Nelson M.N."/>
            <person name="Wang X."/>
            <person name="Paterson A.H."/>
            <person name="King G."/>
            <person name="Bancroft I."/>
            <person name="Chalhoub B."/>
            <person name="Sharpe A.G."/>
        </authorList>
    </citation>
    <scope>NUCLEOTIDE SEQUENCE</scope>
    <source>
        <strain evidence="2 3">cv. TO1000</strain>
    </source>
</reference>
<keyword evidence="3" id="KW-1185">Reference proteome</keyword>
<dbReference type="GeneID" id="106333718"/>
<dbReference type="KEGG" id="boe:106333718"/>
<evidence type="ECO:0000313" key="3">
    <source>
        <dbReference type="Proteomes" id="UP000032141"/>
    </source>
</evidence>
<accession>A0A0D3BG18</accession>
<evidence type="ECO:0000256" key="1">
    <source>
        <dbReference type="SAM" id="MobiDB-lite"/>
    </source>
</evidence>
<evidence type="ECO:0000313" key="2">
    <source>
        <dbReference type="EnsemblPlants" id="Bo3g109530.1"/>
    </source>
</evidence>
<protein>
    <submittedName>
        <fullName evidence="2">Uncharacterized protein</fullName>
    </submittedName>
</protein>
<sequence>MGGCASRPKESDMNNEESSVPNKPVSETVVQENNTEESSEKQNQTETETTSVEPKEASEVEPTKETSPAAEPEVAAAVEESSSAGKAAAPENVAATENAEAAVEAVVVATPEKVEFDVETTKTAEAEPVKEEKEAVVAV</sequence>
<dbReference type="HOGENOM" id="CLU_1847895_0_0_1"/>
<feature type="compositionally biased region" description="Low complexity" evidence="1">
    <location>
        <begin position="67"/>
        <end position="99"/>
    </location>
</feature>
<dbReference type="OMA" id="DMNNEEG"/>
<dbReference type="EnsemblPlants" id="Bo3g109530.1">
    <property type="protein sequence ID" value="Bo3g109530.1"/>
    <property type="gene ID" value="Bo3g109530"/>
</dbReference>
<feature type="region of interest" description="Disordered" evidence="1">
    <location>
        <begin position="1"/>
        <end position="99"/>
    </location>
</feature>
<dbReference type="OrthoDB" id="1113244at2759"/>